<organism evidence="1 2">
    <name type="scientific">Bacillus thuringiensis</name>
    <dbReference type="NCBI Taxonomy" id="1428"/>
    <lineage>
        <taxon>Bacteria</taxon>
        <taxon>Bacillati</taxon>
        <taxon>Bacillota</taxon>
        <taxon>Bacilli</taxon>
        <taxon>Bacillales</taxon>
        <taxon>Bacillaceae</taxon>
        <taxon>Bacillus</taxon>
        <taxon>Bacillus cereus group</taxon>
    </lineage>
</organism>
<evidence type="ECO:0000313" key="1">
    <source>
        <dbReference type="EMBL" id="PFJ29081.1"/>
    </source>
</evidence>
<name>A0A9X6WI12_BACTU</name>
<dbReference type="Proteomes" id="UP000224003">
    <property type="component" value="Unassembled WGS sequence"/>
</dbReference>
<dbReference type="RefSeq" id="WP_098517767.1">
    <property type="nucleotide sequence ID" value="NZ_NUVX01000081.1"/>
</dbReference>
<dbReference type="EMBL" id="NUVX01000081">
    <property type="protein sequence ID" value="PFJ29081.1"/>
    <property type="molecule type" value="Genomic_DNA"/>
</dbReference>
<proteinExistence type="predicted"/>
<sequence length="231" mass="26693">MTDIQEKFQILMEELHKKYEVPNLIGESSEIIFILESPHIEELFYDAPISGLSGGTMTKALFGQENKIPLGRVVRDFLIQNNDALVSESKELDHLNRIGIMNICRIPMQKAAYIHSKTIEKYGMFNSEKFDGIIELIEQIRKNNKDFYKDESKNILQKIILDTFSASLRELKDKKLYLVPCGKTAEKFFKLSGVSNSNWTIVEGIPHPSYNSWAREKYRVEIQNLKGLMKK</sequence>
<accession>A0A9X6WI12</accession>
<gene>
    <name evidence="1" type="ORF">COJ15_32980</name>
</gene>
<dbReference type="AlphaFoldDB" id="A0A9X6WI12"/>
<comment type="caution">
    <text evidence="1">The sequence shown here is derived from an EMBL/GenBank/DDBJ whole genome shotgun (WGS) entry which is preliminary data.</text>
</comment>
<evidence type="ECO:0000313" key="2">
    <source>
        <dbReference type="Proteomes" id="UP000224003"/>
    </source>
</evidence>
<evidence type="ECO:0008006" key="3">
    <source>
        <dbReference type="Google" id="ProtNLM"/>
    </source>
</evidence>
<reference evidence="1 2" key="1">
    <citation type="submission" date="2017-09" db="EMBL/GenBank/DDBJ databases">
        <title>Large-scale bioinformatics analysis of Bacillus genomes uncovers conserved roles of natural products in bacterial physiology.</title>
        <authorList>
            <consortium name="Agbiome Team Llc"/>
            <person name="Bleich R.M."/>
            <person name="Grubbs K.J."/>
            <person name="Santa Maria K.C."/>
            <person name="Allen S.E."/>
            <person name="Farag S."/>
            <person name="Shank E.A."/>
            <person name="Bowers A."/>
        </authorList>
    </citation>
    <scope>NUCLEOTIDE SEQUENCE [LARGE SCALE GENOMIC DNA]</scope>
    <source>
        <strain evidence="1 2">AFS085496</strain>
    </source>
</reference>
<protein>
    <recommendedName>
        <fullName evidence="3">Uracil DNA glycosylase superfamily protein</fullName>
    </recommendedName>
</protein>